<proteinExistence type="predicted"/>
<dbReference type="PROSITE" id="PS50878">
    <property type="entry name" value="RT_POL"/>
    <property type="match status" value="1"/>
</dbReference>
<comment type="caution">
    <text evidence="3">The sequence shown here is derived from an EMBL/GenBank/DDBJ whole genome shotgun (WGS) entry which is preliminary data.</text>
</comment>
<dbReference type="EMBL" id="JAINUF010000023">
    <property type="protein sequence ID" value="KAJ8333488.1"/>
    <property type="molecule type" value="Genomic_DNA"/>
</dbReference>
<feature type="region of interest" description="Disordered" evidence="1">
    <location>
        <begin position="239"/>
        <end position="269"/>
    </location>
</feature>
<dbReference type="InterPro" id="IPR000477">
    <property type="entry name" value="RT_dom"/>
</dbReference>
<dbReference type="OrthoDB" id="410381at2759"/>
<protein>
    <recommendedName>
        <fullName evidence="2">Reverse transcriptase domain-containing protein</fullName>
    </recommendedName>
</protein>
<reference evidence="3" key="1">
    <citation type="journal article" date="2023" name="Science">
        <title>Genome structures resolve the early diversification of teleost fishes.</title>
        <authorList>
            <person name="Parey E."/>
            <person name="Louis A."/>
            <person name="Montfort J."/>
            <person name="Bouchez O."/>
            <person name="Roques C."/>
            <person name="Iampietro C."/>
            <person name="Lluch J."/>
            <person name="Castinel A."/>
            <person name="Donnadieu C."/>
            <person name="Desvignes T."/>
            <person name="Floi Bucao C."/>
            <person name="Jouanno E."/>
            <person name="Wen M."/>
            <person name="Mejri S."/>
            <person name="Dirks R."/>
            <person name="Jansen H."/>
            <person name="Henkel C."/>
            <person name="Chen W.J."/>
            <person name="Zahm M."/>
            <person name="Cabau C."/>
            <person name="Klopp C."/>
            <person name="Thompson A.W."/>
            <person name="Robinson-Rechavi M."/>
            <person name="Braasch I."/>
            <person name="Lecointre G."/>
            <person name="Bobe J."/>
            <person name="Postlethwait J.H."/>
            <person name="Berthelot C."/>
            <person name="Roest Crollius H."/>
            <person name="Guiguen Y."/>
        </authorList>
    </citation>
    <scope>NUCLEOTIDE SEQUENCE</scope>
    <source>
        <strain evidence="3">WJC10195</strain>
    </source>
</reference>
<name>A0A9Q1E768_SYNKA</name>
<evidence type="ECO:0000256" key="1">
    <source>
        <dbReference type="SAM" id="MobiDB-lite"/>
    </source>
</evidence>
<sequence>MLFADDAALISHSEEALQRLINCFALACRDFGLTISLKKTNIMGQDVSNVPSICIEDYALEVVENFTYLGSTISSNLSLDGELNIRIGKAATMMAQLSKRAWENTMLTTNTKMRVYQACVLSTLLYGSESWTPYTSQDRIPNKDVFKQAGIPNLFAILTQRCLRWLGHVSRMEDGRIPRDILYEELTTGTRPVGRPFLRYKDVCKRDMKASDINPTSWEALAADHSKWRQVMKTGMLRSDQKRVEQWEEKRKRRRQKPTSTPPQLNSTFTCKKTATSSRIGLYSHSRCCSPNPD</sequence>
<dbReference type="PANTHER" id="PTHR47027:SF20">
    <property type="entry name" value="REVERSE TRANSCRIPTASE-LIKE PROTEIN WITH RNA-DIRECTED DNA POLYMERASE DOMAIN"/>
    <property type="match status" value="1"/>
</dbReference>
<dbReference type="Proteomes" id="UP001152622">
    <property type="component" value="Chromosome 23"/>
</dbReference>
<evidence type="ECO:0000259" key="2">
    <source>
        <dbReference type="PROSITE" id="PS50878"/>
    </source>
</evidence>
<feature type="compositionally biased region" description="Polar residues" evidence="1">
    <location>
        <begin position="258"/>
        <end position="269"/>
    </location>
</feature>
<evidence type="ECO:0000313" key="4">
    <source>
        <dbReference type="Proteomes" id="UP001152622"/>
    </source>
</evidence>
<dbReference type="PANTHER" id="PTHR47027">
    <property type="entry name" value="REVERSE TRANSCRIPTASE DOMAIN-CONTAINING PROTEIN"/>
    <property type="match status" value="1"/>
</dbReference>
<organism evidence="3 4">
    <name type="scientific">Synaphobranchus kaupii</name>
    <name type="common">Kaup's arrowtooth eel</name>
    <dbReference type="NCBI Taxonomy" id="118154"/>
    <lineage>
        <taxon>Eukaryota</taxon>
        <taxon>Metazoa</taxon>
        <taxon>Chordata</taxon>
        <taxon>Craniata</taxon>
        <taxon>Vertebrata</taxon>
        <taxon>Euteleostomi</taxon>
        <taxon>Actinopterygii</taxon>
        <taxon>Neopterygii</taxon>
        <taxon>Teleostei</taxon>
        <taxon>Anguilliformes</taxon>
        <taxon>Synaphobranchidae</taxon>
        <taxon>Synaphobranchus</taxon>
    </lineage>
</organism>
<feature type="compositionally biased region" description="Basic and acidic residues" evidence="1">
    <location>
        <begin position="239"/>
        <end position="250"/>
    </location>
</feature>
<keyword evidence="4" id="KW-1185">Reference proteome</keyword>
<dbReference type="AlphaFoldDB" id="A0A9Q1E768"/>
<evidence type="ECO:0000313" key="3">
    <source>
        <dbReference type="EMBL" id="KAJ8333488.1"/>
    </source>
</evidence>
<gene>
    <name evidence="3" type="ORF">SKAU_G00414960</name>
</gene>
<feature type="domain" description="Reverse transcriptase" evidence="2">
    <location>
        <begin position="1"/>
        <end position="73"/>
    </location>
</feature>
<accession>A0A9Q1E768</accession>